<reference evidence="12 13" key="1">
    <citation type="submission" date="2025-04" db="UniProtKB">
        <authorList>
            <consortium name="RefSeq"/>
        </authorList>
    </citation>
    <scope>IDENTIFICATION</scope>
    <source>
        <tissue evidence="12 13">Tentacle</tissue>
    </source>
</reference>
<feature type="region of interest" description="Disordered" evidence="9">
    <location>
        <begin position="416"/>
        <end position="435"/>
    </location>
</feature>
<feature type="compositionally biased region" description="Polar residues" evidence="9">
    <location>
        <begin position="470"/>
        <end position="485"/>
    </location>
</feature>
<evidence type="ECO:0000256" key="6">
    <source>
        <dbReference type="ARBA" id="ARBA00023125"/>
    </source>
</evidence>
<keyword evidence="7" id="KW-0539">Nucleus</keyword>
<dbReference type="PROSITE" id="PS50157">
    <property type="entry name" value="ZINC_FINGER_C2H2_2"/>
    <property type="match status" value="6"/>
</dbReference>
<dbReference type="PANTHER" id="PTHR24381">
    <property type="entry name" value="ZINC FINGER PROTEIN"/>
    <property type="match status" value="1"/>
</dbReference>
<evidence type="ECO:0000256" key="7">
    <source>
        <dbReference type="ARBA" id="ARBA00023242"/>
    </source>
</evidence>
<dbReference type="RefSeq" id="XP_031554374.1">
    <property type="nucleotide sequence ID" value="XM_031698514.1"/>
</dbReference>
<feature type="domain" description="C2H2-type" evidence="10">
    <location>
        <begin position="658"/>
        <end position="681"/>
    </location>
</feature>
<evidence type="ECO:0000256" key="3">
    <source>
        <dbReference type="ARBA" id="ARBA00022737"/>
    </source>
</evidence>
<organism evidence="11 13">
    <name type="scientific">Actinia tenebrosa</name>
    <name type="common">Australian red waratah sea anemone</name>
    <dbReference type="NCBI Taxonomy" id="6105"/>
    <lineage>
        <taxon>Eukaryota</taxon>
        <taxon>Metazoa</taxon>
        <taxon>Cnidaria</taxon>
        <taxon>Anthozoa</taxon>
        <taxon>Hexacorallia</taxon>
        <taxon>Actiniaria</taxon>
        <taxon>Actiniidae</taxon>
        <taxon>Actinia</taxon>
    </lineage>
</organism>
<dbReference type="InterPro" id="IPR036236">
    <property type="entry name" value="Znf_C2H2_sf"/>
</dbReference>
<dbReference type="GeneID" id="116291341"/>
<keyword evidence="4 8" id="KW-0863">Zinc-finger</keyword>
<feature type="domain" description="C2H2-type" evidence="10">
    <location>
        <begin position="630"/>
        <end position="657"/>
    </location>
</feature>
<keyword evidence="2" id="KW-0479">Metal-binding</keyword>
<dbReference type="InterPro" id="IPR013087">
    <property type="entry name" value="Znf_C2H2_type"/>
</dbReference>
<keyword evidence="11" id="KW-1185">Reference proteome</keyword>
<dbReference type="Gene3D" id="3.30.160.60">
    <property type="entry name" value="Classic Zinc Finger"/>
    <property type="match status" value="6"/>
</dbReference>
<comment type="subcellular location">
    <subcellularLocation>
        <location evidence="1">Nucleus</location>
    </subcellularLocation>
</comment>
<dbReference type="FunFam" id="3.30.160.60:FF:000557">
    <property type="entry name" value="zinc finger and SCAN domain-containing protein 29"/>
    <property type="match status" value="1"/>
</dbReference>
<dbReference type="PANTHER" id="PTHR24381:SF450">
    <property type="entry name" value="GASTRULA ZINC FINGER PROTEIN XLCGF26.1-LIKE-RELATED"/>
    <property type="match status" value="1"/>
</dbReference>
<dbReference type="Proteomes" id="UP000515163">
    <property type="component" value="Unplaced"/>
</dbReference>
<name>A0A6P8HDA7_ACTTE</name>
<feature type="compositionally biased region" description="Basic and acidic residues" evidence="9">
    <location>
        <begin position="370"/>
        <end position="379"/>
    </location>
</feature>
<protein>
    <submittedName>
        <fullName evidence="12 13">Zinc finger protein 624-like</fullName>
    </submittedName>
</protein>
<feature type="domain" description="C2H2-type" evidence="10">
    <location>
        <begin position="518"/>
        <end position="545"/>
    </location>
</feature>
<keyword evidence="5" id="KW-0862">Zinc</keyword>
<evidence type="ECO:0000313" key="13">
    <source>
        <dbReference type="RefSeq" id="XP_031554374.1"/>
    </source>
</evidence>
<dbReference type="GO" id="GO:0000981">
    <property type="term" value="F:DNA-binding transcription factor activity, RNA polymerase II-specific"/>
    <property type="evidence" value="ECO:0007669"/>
    <property type="project" value="TreeGrafter"/>
</dbReference>
<dbReference type="OrthoDB" id="6077919at2759"/>
<dbReference type="FunFam" id="3.30.160.60:FF:002343">
    <property type="entry name" value="Zinc finger protein 33A"/>
    <property type="match status" value="1"/>
</dbReference>
<dbReference type="Pfam" id="PF13913">
    <property type="entry name" value="zf-C2HC_2"/>
    <property type="match status" value="1"/>
</dbReference>
<dbReference type="SMART" id="SM00355">
    <property type="entry name" value="ZnF_C2H2"/>
    <property type="match status" value="6"/>
</dbReference>
<evidence type="ECO:0000313" key="12">
    <source>
        <dbReference type="RefSeq" id="XP_031554373.1"/>
    </source>
</evidence>
<feature type="domain" description="C2H2-type" evidence="10">
    <location>
        <begin position="546"/>
        <end position="573"/>
    </location>
</feature>
<dbReference type="GO" id="GO:0005634">
    <property type="term" value="C:nucleus"/>
    <property type="evidence" value="ECO:0007669"/>
    <property type="project" value="UniProtKB-SubCell"/>
</dbReference>
<accession>A0A6P8HDA7</accession>
<feature type="region of interest" description="Disordered" evidence="9">
    <location>
        <begin position="454"/>
        <end position="490"/>
    </location>
</feature>
<evidence type="ECO:0000313" key="14">
    <source>
        <dbReference type="RefSeq" id="XP_031554375.1"/>
    </source>
</evidence>
<dbReference type="RefSeq" id="XP_031554373.1">
    <property type="nucleotide sequence ID" value="XM_031698513.1"/>
</dbReference>
<evidence type="ECO:0000313" key="11">
    <source>
        <dbReference type="Proteomes" id="UP000515163"/>
    </source>
</evidence>
<sequence length="681" mass="77909">MDSDCASRTRCFDEGDERRELIVGSDIHGNYIDYYQSHNTREKDSTLNPYRTNLSPKQVIIKRGRPRKYWPEYREPIQSTYHSTHDDQLPSLALATRPGNDHRQDLRENTLIQGNDYSSRSKTAAEQHEIARHLEPIEGSRKHASRLVDMPLSEPRHSLGYPTQEKIGSAFTPARGRCYRSCCQGNLQKYSEPYFLPCYPLVIQEQVTSPHLERDICYPTAQLPNYSFETQNEITAQRSSPKNPIIIDCFSLAIDGNNEKIPGAGVNQETSVSRYHWYNEEDRLHKDTIDPPRVIKVNQNKFQHDCMICQQIATGEVHPRLCTTSVIGDKCCYQTSQANSHCTACLTGNTKDESSESYWDNTARDTINSEDVHRKKSPDQGKMPRSPIYTGFKQEESDSQEANIVMKDDTRTVVNSAFSNPNEKKSKSNAYESNLKVLRRQEPRVNAAAELLDADTQESSPGDSGEASCHPQSHSYYTSTNTTPPDNLAADTKNSLERNWEAMYDIIEEPDKTSKKSYFCSHCGRAFTHLSSLNNHIRTHTGQKPFRCRYCSKRFAQSGVLTAHLRTHTGEKPFNCVLCGKRFAQTTTLANHVRTHTGQKPFSCRFCKRTFAQSSTRNKHELSHTKEKPFECKYCGRSFTQSATVMRHMRIHMRDNKYSCVHCGKTFAYLYSLDKHLDEHT</sequence>
<dbReference type="GO" id="GO:0000977">
    <property type="term" value="F:RNA polymerase II transcription regulatory region sequence-specific DNA binding"/>
    <property type="evidence" value="ECO:0007669"/>
    <property type="project" value="TreeGrafter"/>
</dbReference>
<dbReference type="Pfam" id="PF00096">
    <property type="entry name" value="zf-C2H2"/>
    <property type="match status" value="5"/>
</dbReference>
<proteinExistence type="predicted"/>
<dbReference type="SUPFAM" id="SSF57667">
    <property type="entry name" value="beta-beta-alpha zinc fingers"/>
    <property type="match status" value="3"/>
</dbReference>
<evidence type="ECO:0000256" key="2">
    <source>
        <dbReference type="ARBA" id="ARBA00022723"/>
    </source>
</evidence>
<dbReference type="FunFam" id="3.30.160.60:FF:000110">
    <property type="entry name" value="Zinc finger protein-like"/>
    <property type="match status" value="1"/>
</dbReference>
<feature type="domain" description="C2H2-type" evidence="10">
    <location>
        <begin position="602"/>
        <end position="629"/>
    </location>
</feature>
<keyword evidence="3" id="KW-0677">Repeat</keyword>
<dbReference type="RefSeq" id="XP_031554375.1">
    <property type="nucleotide sequence ID" value="XM_031698515.1"/>
</dbReference>
<evidence type="ECO:0000313" key="15">
    <source>
        <dbReference type="RefSeq" id="XP_031554376.1"/>
    </source>
</evidence>
<feature type="domain" description="C2H2-type" evidence="10">
    <location>
        <begin position="574"/>
        <end position="601"/>
    </location>
</feature>
<dbReference type="RefSeq" id="XP_031554377.1">
    <property type="nucleotide sequence ID" value="XM_031698517.1"/>
</dbReference>
<evidence type="ECO:0000256" key="5">
    <source>
        <dbReference type="ARBA" id="ARBA00022833"/>
    </source>
</evidence>
<gene>
    <name evidence="12 13 14 15 16" type="primary">LOC116291341</name>
</gene>
<evidence type="ECO:0000256" key="9">
    <source>
        <dbReference type="SAM" id="MobiDB-lite"/>
    </source>
</evidence>
<dbReference type="PROSITE" id="PS00028">
    <property type="entry name" value="ZINC_FINGER_C2H2_1"/>
    <property type="match status" value="6"/>
</dbReference>
<evidence type="ECO:0000259" key="10">
    <source>
        <dbReference type="PROSITE" id="PS50157"/>
    </source>
</evidence>
<evidence type="ECO:0000256" key="1">
    <source>
        <dbReference type="ARBA" id="ARBA00004123"/>
    </source>
</evidence>
<evidence type="ECO:0000256" key="4">
    <source>
        <dbReference type="ARBA" id="ARBA00022771"/>
    </source>
</evidence>
<dbReference type="FunFam" id="3.30.160.60:FF:001465">
    <property type="entry name" value="Zinc finger protein 560"/>
    <property type="match status" value="1"/>
</dbReference>
<evidence type="ECO:0000313" key="16">
    <source>
        <dbReference type="RefSeq" id="XP_031554377.1"/>
    </source>
</evidence>
<dbReference type="AlphaFoldDB" id="A0A6P8HDA7"/>
<dbReference type="GO" id="GO:0008270">
    <property type="term" value="F:zinc ion binding"/>
    <property type="evidence" value="ECO:0007669"/>
    <property type="project" value="UniProtKB-KW"/>
</dbReference>
<evidence type="ECO:0000256" key="8">
    <source>
        <dbReference type="PROSITE-ProRule" id="PRU00042"/>
    </source>
</evidence>
<keyword evidence="6" id="KW-0238">DNA-binding</keyword>
<dbReference type="RefSeq" id="XP_031554376.1">
    <property type="nucleotide sequence ID" value="XM_031698516.1"/>
</dbReference>
<dbReference type="GO" id="GO:0000122">
    <property type="term" value="P:negative regulation of transcription by RNA polymerase II"/>
    <property type="evidence" value="ECO:0007669"/>
    <property type="project" value="UniProtKB-ARBA"/>
</dbReference>
<dbReference type="KEGG" id="aten:116291341"/>
<feature type="region of interest" description="Disordered" evidence="9">
    <location>
        <begin position="363"/>
        <end position="401"/>
    </location>
</feature>